<dbReference type="InterPro" id="IPR006808">
    <property type="entry name" value="ATP_synth_F0_gsu_mt"/>
</dbReference>
<evidence type="ECO:0000313" key="11">
    <source>
        <dbReference type="Proteomes" id="UP000789831"/>
    </source>
</evidence>
<protein>
    <submittedName>
        <fullName evidence="10">2643_t:CDS:1</fullName>
    </submittedName>
</protein>
<evidence type="ECO:0000256" key="4">
    <source>
        <dbReference type="ARBA" id="ARBA00022547"/>
    </source>
</evidence>
<sequence>MASLSFATTRFTRLLGNSFRVVSLKPLSRNVSTAQITEQATTAAKKAQNSVEKISALRKLIVEDALVAKEILKEIWVKEGLAPPNKAQFEEAQGFFTKHYDELRTLKSKKLQSYSGRDYAVYAIRSVEVAGFFFIGEVIGRRSLIGYNV</sequence>
<keyword evidence="5" id="KW-0375">Hydrogen ion transport</keyword>
<dbReference type="Proteomes" id="UP000789831">
    <property type="component" value="Unassembled WGS sequence"/>
</dbReference>
<keyword evidence="4" id="KW-0138">CF(0)</keyword>
<dbReference type="GO" id="GO:0015078">
    <property type="term" value="F:proton transmembrane transporter activity"/>
    <property type="evidence" value="ECO:0007669"/>
    <property type="project" value="InterPro"/>
</dbReference>
<evidence type="ECO:0000256" key="8">
    <source>
        <dbReference type="ARBA" id="ARBA00023136"/>
    </source>
</evidence>
<evidence type="ECO:0000313" key="10">
    <source>
        <dbReference type="EMBL" id="CAG8489639.1"/>
    </source>
</evidence>
<keyword evidence="11" id="KW-1185">Reference proteome</keyword>
<dbReference type="GO" id="GO:0015986">
    <property type="term" value="P:proton motive force-driven ATP synthesis"/>
    <property type="evidence" value="ECO:0007669"/>
    <property type="project" value="InterPro"/>
</dbReference>
<evidence type="ECO:0000256" key="1">
    <source>
        <dbReference type="ARBA" id="ARBA00004325"/>
    </source>
</evidence>
<evidence type="ECO:0000256" key="9">
    <source>
        <dbReference type="ARBA" id="ARBA00023310"/>
    </source>
</evidence>
<comment type="similarity">
    <text evidence="2">Belongs to the ATPase g subunit family.</text>
</comment>
<name>A0A9N8WH28_9GLOM</name>
<gene>
    <name evidence="10" type="ORF">AGERDE_LOCUS3679</name>
</gene>
<comment type="caution">
    <text evidence="10">The sequence shown here is derived from an EMBL/GenBank/DDBJ whole genome shotgun (WGS) entry which is preliminary data.</text>
</comment>
<accession>A0A9N8WH28</accession>
<proteinExistence type="inferred from homology"/>
<evidence type="ECO:0000256" key="3">
    <source>
        <dbReference type="ARBA" id="ARBA00022448"/>
    </source>
</evidence>
<organism evidence="10 11">
    <name type="scientific">Ambispora gerdemannii</name>
    <dbReference type="NCBI Taxonomy" id="144530"/>
    <lineage>
        <taxon>Eukaryota</taxon>
        <taxon>Fungi</taxon>
        <taxon>Fungi incertae sedis</taxon>
        <taxon>Mucoromycota</taxon>
        <taxon>Glomeromycotina</taxon>
        <taxon>Glomeromycetes</taxon>
        <taxon>Archaeosporales</taxon>
        <taxon>Ambisporaceae</taxon>
        <taxon>Ambispora</taxon>
    </lineage>
</organism>
<dbReference type="AlphaFoldDB" id="A0A9N8WH28"/>
<comment type="subcellular location">
    <subcellularLocation>
        <location evidence="1">Mitochondrion membrane</location>
    </subcellularLocation>
</comment>
<dbReference type="OrthoDB" id="437at2759"/>
<dbReference type="GO" id="GO:0031966">
    <property type="term" value="C:mitochondrial membrane"/>
    <property type="evidence" value="ECO:0007669"/>
    <property type="project" value="UniProtKB-SubCell"/>
</dbReference>
<dbReference type="Pfam" id="PF04718">
    <property type="entry name" value="ATP-synt_G"/>
    <property type="match status" value="1"/>
</dbReference>
<evidence type="ECO:0000256" key="6">
    <source>
        <dbReference type="ARBA" id="ARBA00023065"/>
    </source>
</evidence>
<keyword evidence="6" id="KW-0406">Ion transport</keyword>
<keyword evidence="3" id="KW-0813">Transport</keyword>
<evidence type="ECO:0000256" key="7">
    <source>
        <dbReference type="ARBA" id="ARBA00023128"/>
    </source>
</evidence>
<dbReference type="EMBL" id="CAJVPL010000377">
    <property type="protein sequence ID" value="CAG8489639.1"/>
    <property type="molecule type" value="Genomic_DNA"/>
</dbReference>
<keyword evidence="9" id="KW-0066">ATP synthesis</keyword>
<dbReference type="GO" id="GO:0045259">
    <property type="term" value="C:proton-transporting ATP synthase complex"/>
    <property type="evidence" value="ECO:0007669"/>
    <property type="project" value="UniProtKB-KW"/>
</dbReference>
<keyword evidence="8" id="KW-0472">Membrane</keyword>
<reference evidence="10" key="1">
    <citation type="submission" date="2021-06" db="EMBL/GenBank/DDBJ databases">
        <authorList>
            <person name="Kallberg Y."/>
            <person name="Tangrot J."/>
            <person name="Rosling A."/>
        </authorList>
    </citation>
    <scope>NUCLEOTIDE SEQUENCE</scope>
    <source>
        <strain evidence="10">MT106</strain>
    </source>
</reference>
<evidence type="ECO:0000256" key="5">
    <source>
        <dbReference type="ARBA" id="ARBA00022781"/>
    </source>
</evidence>
<evidence type="ECO:0000256" key="2">
    <source>
        <dbReference type="ARBA" id="ARBA00005699"/>
    </source>
</evidence>
<keyword evidence="7" id="KW-0496">Mitochondrion</keyword>